<dbReference type="AlphaFoldDB" id="U3TH81"/>
<sequence length="212" mass="24582">MDSLRGFLERYGEKGYIVLKAMLEESQSPARGPRPGDFSFKGLKARIASYGLEYNPSLLLARLEREYGVIETSFRSSNQHWWRIRDRRAVEKAVREYEGGEEEVLDPKVRVLRIQFWSLEPEKLLKKLRRLSTIRSPTQRDRRVVREIAFEILPLLARFLEEAYNYEEQLEREIILAEEILSEAEKALAASSRSQARLLGENARLSGAGEPI</sequence>
<dbReference type="RefSeq" id="WP_022541949.1">
    <property type="nucleotide sequence ID" value="NC_022521.1"/>
</dbReference>
<keyword evidence="2" id="KW-1185">Reference proteome</keyword>
<evidence type="ECO:0000313" key="1">
    <source>
        <dbReference type="EMBL" id="BAN90679.1"/>
    </source>
</evidence>
<dbReference type="KEGG" id="acj:ACAM_1210"/>
<dbReference type="STRING" id="1198449.ACAM_1210"/>
<evidence type="ECO:0000313" key="2">
    <source>
        <dbReference type="Proteomes" id="UP000016887"/>
    </source>
</evidence>
<reference evidence="1 2" key="1">
    <citation type="journal article" date="2013" name="Appl. Environ. Microbiol.">
        <title>Variation of the Virus-Related Elements within Syntenic Genomes of the Hyperthermophilic Archaeon Aeropyrum.</title>
        <authorList>
            <person name="Daifuku T."/>
            <person name="Yoshida T."/>
            <person name="Kitamura T."/>
            <person name="Kawaichi S."/>
            <person name="Inoue T."/>
            <person name="Nomura K."/>
            <person name="Yoshida Y."/>
            <person name="Kuno S."/>
            <person name="Sako Y."/>
        </authorList>
    </citation>
    <scope>NUCLEOTIDE SEQUENCE [LARGE SCALE GENOMIC DNA]</scope>
    <source>
        <strain evidence="1 2">SY1</strain>
    </source>
</reference>
<gene>
    <name evidence="1" type="ORF">ACAM_1210</name>
</gene>
<organism evidence="1 2">
    <name type="scientific">Aeropyrum camini SY1 = JCM 12091</name>
    <dbReference type="NCBI Taxonomy" id="1198449"/>
    <lineage>
        <taxon>Archaea</taxon>
        <taxon>Thermoproteota</taxon>
        <taxon>Thermoprotei</taxon>
        <taxon>Desulfurococcales</taxon>
        <taxon>Desulfurococcaceae</taxon>
        <taxon>Aeropyrum</taxon>
    </lineage>
</organism>
<protein>
    <submittedName>
        <fullName evidence="1">Uncharacterized protein</fullName>
    </submittedName>
</protein>
<name>U3TH81_9CREN</name>
<dbReference type="EMBL" id="AP012489">
    <property type="protein sequence ID" value="BAN90679.1"/>
    <property type="molecule type" value="Genomic_DNA"/>
</dbReference>
<dbReference type="GeneID" id="17110488"/>
<accession>U3TH81</accession>
<dbReference type="Proteomes" id="UP000016887">
    <property type="component" value="Chromosome"/>
</dbReference>
<dbReference type="eggNOG" id="arCOG04261">
    <property type="taxonomic scope" value="Archaea"/>
</dbReference>
<proteinExistence type="predicted"/>